<evidence type="ECO:0000256" key="1">
    <source>
        <dbReference type="SAM" id="Phobius"/>
    </source>
</evidence>
<protein>
    <submittedName>
        <fullName evidence="2">Uncharacterized protein</fullName>
    </submittedName>
</protein>
<name>A0A5N6JSG1_MONLA</name>
<evidence type="ECO:0000313" key="3">
    <source>
        <dbReference type="Proteomes" id="UP000326757"/>
    </source>
</evidence>
<gene>
    <name evidence="2" type="ORF">EYC80_010904</name>
</gene>
<dbReference type="AlphaFoldDB" id="A0A5N6JSG1"/>
<dbReference type="Proteomes" id="UP000326757">
    <property type="component" value="Unassembled WGS sequence"/>
</dbReference>
<comment type="caution">
    <text evidence="2">The sequence shown here is derived from an EMBL/GenBank/DDBJ whole genome shotgun (WGS) entry which is preliminary data.</text>
</comment>
<reference evidence="2 3" key="1">
    <citation type="submission" date="2019-06" db="EMBL/GenBank/DDBJ databases">
        <title>Genome Sequence of the Brown Rot Fungal Pathogen Monilinia laxa.</title>
        <authorList>
            <person name="De Miccolis Angelini R.M."/>
            <person name="Landi L."/>
            <person name="Abate D."/>
            <person name="Pollastro S."/>
            <person name="Romanazzi G."/>
            <person name="Faretra F."/>
        </authorList>
    </citation>
    <scope>NUCLEOTIDE SEQUENCE [LARGE SCALE GENOMIC DNA]</scope>
    <source>
        <strain evidence="2 3">Mlax316</strain>
    </source>
</reference>
<organism evidence="2 3">
    <name type="scientific">Monilinia laxa</name>
    <name type="common">Brown rot fungus</name>
    <name type="synonym">Sclerotinia laxa</name>
    <dbReference type="NCBI Taxonomy" id="61186"/>
    <lineage>
        <taxon>Eukaryota</taxon>
        <taxon>Fungi</taxon>
        <taxon>Dikarya</taxon>
        <taxon>Ascomycota</taxon>
        <taxon>Pezizomycotina</taxon>
        <taxon>Leotiomycetes</taxon>
        <taxon>Helotiales</taxon>
        <taxon>Sclerotiniaceae</taxon>
        <taxon>Monilinia</taxon>
    </lineage>
</organism>
<keyword evidence="1" id="KW-1133">Transmembrane helix</keyword>
<accession>A0A5N6JSG1</accession>
<feature type="transmembrane region" description="Helical" evidence="1">
    <location>
        <begin position="7"/>
        <end position="27"/>
    </location>
</feature>
<sequence>MSTQLTNIIPFFTSHILRLSALIYLYFCKSNATQIQPGLPNRNFYFSLPSPNTDKPSSHDYPTLDFSATYSVYPCLPQISDF</sequence>
<keyword evidence="1" id="KW-0812">Transmembrane</keyword>
<keyword evidence="1" id="KW-0472">Membrane</keyword>
<keyword evidence="3" id="KW-1185">Reference proteome</keyword>
<dbReference type="EMBL" id="VIGI01000017">
    <property type="protein sequence ID" value="KAB8290473.1"/>
    <property type="molecule type" value="Genomic_DNA"/>
</dbReference>
<evidence type="ECO:0000313" key="2">
    <source>
        <dbReference type="EMBL" id="KAB8290473.1"/>
    </source>
</evidence>
<proteinExistence type="predicted"/>